<feature type="domain" description="J" evidence="7">
    <location>
        <begin position="5"/>
        <end position="67"/>
    </location>
</feature>
<dbReference type="SUPFAM" id="SSF46565">
    <property type="entry name" value="Chaperone J-domain"/>
    <property type="match status" value="1"/>
</dbReference>
<evidence type="ECO:0000256" key="4">
    <source>
        <dbReference type="ARBA" id="ARBA00022833"/>
    </source>
</evidence>
<dbReference type="SMART" id="SM00271">
    <property type="entry name" value="DnaJ"/>
    <property type="match status" value="1"/>
</dbReference>
<keyword evidence="2" id="KW-0677">Repeat</keyword>
<gene>
    <name evidence="10" type="primary">LOC101859665</name>
</gene>
<dbReference type="CDD" id="cd10747">
    <property type="entry name" value="DnaJ_C"/>
    <property type="match status" value="1"/>
</dbReference>
<evidence type="ECO:0000259" key="7">
    <source>
        <dbReference type="PROSITE" id="PS50076"/>
    </source>
</evidence>
<dbReference type="InterPro" id="IPR012724">
    <property type="entry name" value="DnaJ"/>
</dbReference>
<protein>
    <submittedName>
        <fullName evidence="10">DnaJ homolog subfamily A member 2</fullName>
    </submittedName>
</protein>
<dbReference type="Gene3D" id="1.10.287.110">
    <property type="entry name" value="DnaJ domain"/>
    <property type="match status" value="1"/>
</dbReference>
<evidence type="ECO:0000313" key="9">
    <source>
        <dbReference type="Proteomes" id="UP000694888"/>
    </source>
</evidence>
<dbReference type="Gene3D" id="2.60.260.20">
    <property type="entry name" value="Urease metallochaperone UreE, N-terminal domain"/>
    <property type="match status" value="2"/>
</dbReference>
<dbReference type="GeneID" id="101859665"/>
<evidence type="ECO:0000256" key="3">
    <source>
        <dbReference type="ARBA" id="ARBA00022771"/>
    </source>
</evidence>
<dbReference type="InterPro" id="IPR001623">
    <property type="entry name" value="DnaJ_domain"/>
</dbReference>
<keyword evidence="3 5" id="KW-0863">Zinc-finger</keyword>
<dbReference type="HAMAP" id="MF_01152">
    <property type="entry name" value="DnaJ"/>
    <property type="match status" value="1"/>
</dbReference>
<dbReference type="PROSITE" id="PS51188">
    <property type="entry name" value="ZF_CR"/>
    <property type="match status" value="1"/>
</dbReference>
<evidence type="ECO:0000313" key="10">
    <source>
        <dbReference type="RefSeq" id="XP_005107829.1"/>
    </source>
</evidence>
<keyword evidence="1 5" id="KW-0479">Metal-binding</keyword>
<dbReference type="Pfam" id="PF00226">
    <property type="entry name" value="DnaJ"/>
    <property type="match status" value="1"/>
</dbReference>
<dbReference type="InterPro" id="IPR036410">
    <property type="entry name" value="HSP_DnaJ_Cys-rich_dom_sf"/>
</dbReference>
<dbReference type="SUPFAM" id="SSF57938">
    <property type="entry name" value="DnaJ/Hsp40 cysteine-rich domain"/>
    <property type="match status" value="1"/>
</dbReference>
<dbReference type="InterPro" id="IPR044713">
    <property type="entry name" value="DNJA1/2-like"/>
</dbReference>
<dbReference type="PANTHER" id="PTHR43888">
    <property type="entry name" value="DNAJ-LIKE-2, ISOFORM A-RELATED"/>
    <property type="match status" value="1"/>
</dbReference>
<evidence type="ECO:0000259" key="8">
    <source>
        <dbReference type="PROSITE" id="PS51188"/>
    </source>
</evidence>
<dbReference type="PROSITE" id="PS50076">
    <property type="entry name" value="DNAJ_2"/>
    <property type="match status" value="1"/>
</dbReference>
<name>A0ABM0K3D7_APLCA</name>
<dbReference type="SUPFAM" id="SSF49493">
    <property type="entry name" value="HSP40/DnaJ peptide-binding domain"/>
    <property type="match status" value="2"/>
</dbReference>
<feature type="zinc finger region" description="CR-type" evidence="5">
    <location>
        <begin position="129"/>
        <end position="213"/>
    </location>
</feature>
<evidence type="ECO:0000256" key="5">
    <source>
        <dbReference type="PROSITE-ProRule" id="PRU00546"/>
    </source>
</evidence>
<dbReference type="CDD" id="cd10719">
    <property type="entry name" value="DnaJ_zf"/>
    <property type="match status" value="1"/>
</dbReference>
<dbReference type="Proteomes" id="UP000694888">
    <property type="component" value="Unplaced"/>
</dbReference>
<keyword evidence="4 5" id="KW-0862">Zinc</keyword>
<dbReference type="InterPro" id="IPR001305">
    <property type="entry name" value="HSP_DnaJ_Cys-rich_dom"/>
</dbReference>
<reference evidence="10" key="1">
    <citation type="submission" date="2025-08" db="UniProtKB">
        <authorList>
            <consortium name="RefSeq"/>
        </authorList>
    </citation>
    <scope>IDENTIFICATION</scope>
</reference>
<keyword evidence="9" id="KW-1185">Reference proteome</keyword>
<dbReference type="PRINTS" id="PR00625">
    <property type="entry name" value="JDOMAIN"/>
</dbReference>
<evidence type="ECO:0000256" key="6">
    <source>
        <dbReference type="SAM" id="MobiDB-lite"/>
    </source>
</evidence>
<organism evidence="9 10">
    <name type="scientific">Aplysia californica</name>
    <name type="common">California sea hare</name>
    <dbReference type="NCBI Taxonomy" id="6500"/>
    <lineage>
        <taxon>Eukaryota</taxon>
        <taxon>Metazoa</taxon>
        <taxon>Spiralia</taxon>
        <taxon>Lophotrochozoa</taxon>
        <taxon>Mollusca</taxon>
        <taxon>Gastropoda</taxon>
        <taxon>Heterobranchia</taxon>
        <taxon>Euthyneura</taxon>
        <taxon>Tectipleura</taxon>
        <taxon>Aplysiida</taxon>
        <taxon>Aplysioidea</taxon>
        <taxon>Aplysiidae</taxon>
        <taxon>Aplysia</taxon>
    </lineage>
</organism>
<proteinExistence type="inferred from homology"/>
<sequence>MADNKLYELLGVSRNATDTDLKKAYRKLAKEFHPDKNPDAGEKFKEISFAYEVLSNPEKREVYDRHGLDGIKEGGGGGGFGGASMFEDLFGGFFGFPGMGGGSGMGRGRRRGEDTHHPLRVTLEDLYNGKTAKLQLSKTVVCKKCNGMGGKSGANQRCKKCNGRGVQVQLRQLGPGMVQQLQSICSECHGEGEVIREKDRCPECNGKKVCNETKILEVHVDKGMKDGQRIPFRGEGDQQPGIEPGDVIIVLQQKEHEIFTRKGEDLVMEHSIPLTDALCGFKFNLKHLDGRDLVIHSKPGEVIEPGKLKMVTQEGMPRYRNPFEKGNLYINFNVTFPENNFATPDQLKDLEALLPPRPRTEIPTGEHVEEVNLVEFDNSRGFGGGGGHRMEAYHDDDEDEDGHGHPRMQCQHQ</sequence>
<dbReference type="PROSITE" id="PS00636">
    <property type="entry name" value="DNAJ_1"/>
    <property type="match status" value="1"/>
</dbReference>
<dbReference type="CDD" id="cd06257">
    <property type="entry name" value="DnaJ"/>
    <property type="match status" value="1"/>
</dbReference>
<evidence type="ECO:0000256" key="2">
    <source>
        <dbReference type="ARBA" id="ARBA00022737"/>
    </source>
</evidence>
<dbReference type="InterPro" id="IPR008971">
    <property type="entry name" value="HSP40/DnaJ_pept-bd"/>
</dbReference>
<dbReference type="RefSeq" id="XP_005107829.1">
    <property type="nucleotide sequence ID" value="XM_005107772.3"/>
</dbReference>
<feature type="region of interest" description="Disordered" evidence="6">
    <location>
        <begin position="380"/>
        <end position="413"/>
    </location>
</feature>
<accession>A0ABM0K3D7</accession>
<dbReference type="Pfam" id="PF01556">
    <property type="entry name" value="DnaJ_C"/>
    <property type="match status" value="1"/>
</dbReference>
<dbReference type="InterPro" id="IPR002939">
    <property type="entry name" value="DnaJ_C"/>
</dbReference>
<dbReference type="Pfam" id="PF00684">
    <property type="entry name" value="DnaJ_CXXCXGXG"/>
    <property type="match status" value="1"/>
</dbReference>
<feature type="domain" description="CR-type" evidence="8">
    <location>
        <begin position="129"/>
        <end position="213"/>
    </location>
</feature>
<evidence type="ECO:0000256" key="1">
    <source>
        <dbReference type="ARBA" id="ARBA00022723"/>
    </source>
</evidence>
<dbReference type="InterPro" id="IPR036869">
    <property type="entry name" value="J_dom_sf"/>
</dbReference>
<dbReference type="Gene3D" id="2.10.230.10">
    <property type="entry name" value="Heat shock protein DnaJ, cysteine-rich domain"/>
    <property type="match status" value="1"/>
</dbReference>
<dbReference type="InterPro" id="IPR018253">
    <property type="entry name" value="DnaJ_domain_CS"/>
</dbReference>